<evidence type="ECO:0000313" key="3">
    <source>
        <dbReference type="Proteomes" id="UP000001847"/>
    </source>
</evidence>
<dbReference type="RefSeq" id="WP_012388426.1">
    <property type="nucleotide sequence ID" value="NC_010602.1"/>
</dbReference>
<dbReference type="BioCyc" id="LBIF456481:LEPBI_RS07065-MONOMER"/>
<dbReference type="STRING" id="456481.LEPBI_I1439"/>
<proteinExistence type="predicted"/>
<protein>
    <submittedName>
        <fullName evidence="2">Uncharacterized protein</fullName>
    </submittedName>
</protein>
<evidence type="ECO:0000313" key="2">
    <source>
        <dbReference type="EMBL" id="ABZ97547.1"/>
    </source>
</evidence>
<dbReference type="KEGG" id="lbi:LEPBI_I1439"/>
<name>B0SPY1_LEPBP</name>
<dbReference type="Proteomes" id="UP000001847">
    <property type="component" value="Chromosome I"/>
</dbReference>
<dbReference type="AlphaFoldDB" id="B0SPY1"/>
<feature type="coiled-coil region" evidence="1">
    <location>
        <begin position="9"/>
        <end position="36"/>
    </location>
</feature>
<dbReference type="OrthoDB" id="344883at2"/>
<reference evidence="2 3" key="1">
    <citation type="journal article" date="2008" name="PLoS ONE">
        <title>Genome sequence of the saprophyte Leptospira biflexa provides insights into the evolution of Leptospira and the pathogenesis of leptospirosis.</title>
        <authorList>
            <person name="Picardeau M."/>
            <person name="Bulach D.M."/>
            <person name="Bouchier C."/>
            <person name="Zuerner R.L."/>
            <person name="Zidane N."/>
            <person name="Wilson P.J."/>
            <person name="Creno S."/>
            <person name="Kuczek E.S."/>
            <person name="Bommezzadri S."/>
            <person name="Davis J.C."/>
            <person name="McGrath A."/>
            <person name="Johnson M.J."/>
            <person name="Boursaux-Eude C."/>
            <person name="Seemann T."/>
            <person name="Rouy Z."/>
            <person name="Coppel R.L."/>
            <person name="Rood J.I."/>
            <person name="Lajus A."/>
            <person name="Davies J.K."/>
            <person name="Medigue C."/>
            <person name="Adler B."/>
        </authorList>
    </citation>
    <scope>NUCLEOTIDE SEQUENCE [LARGE SCALE GENOMIC DNA]</scope>
    <source>
        <strain evidence="3">Patoc 1 / ATCC 23582 / Paris</strain>
    </source>
</reference>
<keyword evidence="1" id="KW-0175">Coiled coil</keyword>
<organism evidence="2 3">
    <name type="scientific">Leptospira biflexa serovar Patoc (strain Patoc 1 / ATCC 23582 / Paris)</name>
    <dbReference type="NCBI Taxonomy" id="456481"/>
    <lineage>
        <taxon>Bacteria</taxon>
        <taxon>Pseudomonadati</taxon>
        <taxon>Spirochaetota</taxon>
        <taxon>Spirochaetia</taxon>
        <taxon>Leptospirales</taxon>
        <taxon>Leptospiraceae</taxon>
        <taxon>Leptospira</taxon>
    </lineage>
</organism>
<dbReference type="HOGENOM" id="CLU_836239_0_0_12"/>
<sequence length="332" mass="37455">MESIKDSKLKTDINRAQKIKAEIAKLETNKNAAIDSINNKYQSSTVFVLDRPQDAIADKYAKFHDPEVLIDLYMKANLEFINSKLYPENKPDFSVKDLLGNPPKQQLVIKDSTGSDSGVIILGTEGVNQHKDYGEKVVVVSDRKEDLPAGSWDSDLRKYVYIQAGGNTCQSYTLLGQMVQEGVKFRDNSEVGRKLIHELTRLQYQMGETGNMTTDTIKAYNRILDQFGLKAKEFTSKLGDNNAKHNAIKEQLRKGKIVNSGMYLDAPPAPKIYDKDDKLIEPSKGHRVNIVGFDDARGEWIVNDSNQPGELTRYPYGDFELGNRWSTVLEKK</sequence>
<keyword evidence="3" id="KW-1185">Reference proteome</keyword>
<accession>B0SPY1</accession>
<evidence type="ECO:0000256" key="1">
    <source>
        <dbReference type="SAM" id="Coils"/>
    </source>
</evidence>
<gene>
    <name evidence="2" type="ordered locus">LEPBI_I1439</name>
</gene>
<dbReference type="EMBL" id="CP000786">
    <property type="protein sequence ID" value="ABZ97547.1"/>
    <property type="molecule type" value="Genomic_DNA"/>
</dbReference>